<dbReference type="GO" id="GO:0070042">
    <property type="term" value="F:rRNA (uridine-N3-)-methyltransferase activity"/>
    <property type="evidence" value="ECO:0007669"/>
    <property type="project" value="InterPro"/>
</dbReference>
<gene>
    <name evidence="2" type="ORF">E5676_scaffold142G002400</name>
</gene>
<dbReference type="GO" id="GO:0005737">
    <property type="term" value="C:cytoplasm"/>
    <property type="evidence" value="ECO:0007669"/>
    <property type="project" value="TreeGrafter"/>
</dbReference>
<dbReference type="AlphaFoldDB" id="A0A5D3DIB6"/>
<dbReference type="Proteomes" id="UP000321947">
    <property type="component" value="Unassembled WGS sequence"/>
</dbReference>
<dbReference type="PANTHER" id="PTHR11538">
    <property type="entry name" value="PHENYLALANYL-TRNA SYNTHETASE"/>
    <property type="match status" value="1"/>
</dbReference>
<evidence type="ECO:0000259" key="1">
    <source>
        <dbReference type="Pfam" id="PF10354"/>
    </source>
</evidence>
<organism evidence="2 3">
    <name type="scientific">Cucumis melo var. makuwa</name>
    <name type="common">Oriental melon</name>
    <dbReference type="NCBI Taxonomy" id="1194695"/>
    <lineage>
        <taxon>Eukaryota</taxon>
        <taxon>Viridiplantae</taxon>
        <taxon>Streptophyta</taxon>
        <taxon>Embryophyta</taxon>
        <taxon>Tracheophyta</taxon>
        <taxon>Spermatophyta</taxon>
        <taxon>Magnoliopsida</taxon>
        <taxon>eudicotyledons</taxon>
        <taxon>Gunneridae</taxon>
        <taxon>Pentapetalae</taxon>
        <taxon>rosids</taxon>
        <taxon>fabids</taxon>
        <taxon>Cucurbitales</taxon>
        <taxon>Cucurbitaceae</taxon>
        <taxon>Benincaseae</taxon>
        <taxon>Cucumis</taxon>
    </lineage>
</organism>
<protein>
    <recommendedName>
        <fullName evidence="1">25S rRNA (uridine-N(3))-methyltransferase BMT5-like domain-containing protein</fullName>
    </recommendedName>
</protein>
<comment type="caution">
    <text evidence="2">The sequence shown here is derived from an EMBL/GenBank/DDBJ whole genome shotgun (WGS) entry which is preliminary data.</text>
</comment>
<dbReference type="Pfam" id="PF10354">
    <property type="entry name" value="BMT5-like"/>
    <property type="match status" value="1"/>
</dbReference>
<name>A0A5D3DIB6_CUCMM</name>
<reference evidence="2 3" key="1">
    <citation type="submission" date="2019-08" db="EMBL/GenBank/DDBJ databases">
        <title>Draft genome sequences of two oriental melons (Cucumis melo L. var makuwa).</title>
        <authorList>
            <person name="Kwon S.-Y."/>
        </authorList>
    </citation>
    <scope>NUCLEOTIDE SEQUENCE [LARGE SCALE GENOMIC DNA]</scope>
    <source>
        <strain evidence="3">cv. Chang Bougi</strain>
        <tissue evidence="2">Leaf</tissue>
    </source>
</reference>
<proteinExistence type="predicted"/>
<accession>A0A5D3DIB6</accession>
<dbReference type="InterPro" id="IPR029063">
    <property type="entry name" value="SAM-dependent_MTases_sf"/>
</dbReference>
<dbReference type="InterPro" id="IPR019446">
    <property type="entry name" value="BMT5-like"/>
</dbReference>
<evidence type="ECO:0000313" key="2">
    <source>
        <dbReference type="EMBL" id="TYK23208.1"/>
    </source>
</evidence>
<dbReference type="SUPFAM" id="SSF53335">
    <property type="entry name" value="S-adenosyl-L-methionine-dependent methyltransferases"/>
    <property type="match status" value="1"/>
</dbReference>
<dbReference type="GO" id="GO:0070475">
    <property type="term" value="P:rRNA base methylation"/>
    <property type="evidence" value="ECO:0007669"/>
    <property type="project" value="InterPro"/>
</dbReference>
<dbReference type="EMBL" id="SSTD01004586">
    <property type="protein sequence ID" value="TYK23208.1"/>
    <property type="molecule type" value="Genomic_DNA"/>
</dbReference>
<sequence length="207" mass="23303">MDSNTEKSIKHYSSSHKILLVGEGDFSFSACLATAFASASNIVATSLDSPDELVMKYTHANRNLKILEELGGRVLHKVDATTMSQHPLLYDMLFDRIVFNFPHAGFLYGECNTAQIELHRDLVRGFLRNAKRMISKDGEIHITHKTSHPFSKWEIVKLASGEGLALKESAEFYAWQYPNYENKRGDGWNSNGTFPVGACSTFKFFQS</sequence>
<dbReference type="FunFam" id="3.40.50.150:FF:000440">
    <property type="entry name" value="Os09g0479300 protein"/>
    <property type="match status" value="1"/>
</dbReference>
<dbReference type="PANTHER" id="PTHR11538:SF89">
    <property type="entry name" value="PROTEIN, PUTATIVE (DUF2431)-RELATED"/>
    <property type="match status" value="1"/>
</dbReference>
<feature type="domain" description="25S rRNA (uridine-N(3))-methyltransferase BMT5-like" evidence="1">
    <location>
        <begin position="19"/>
        <end position="184"/>
    </location>
</feature>
<evidence type="ECO:0000313" key="3">
    <source>
        <dbReference type="Proteomes" id="UP000321947"/>
    </source>
</evidence>